<feature type="transmembrane region" description="Helical" evidence="1">
    <location>
        <begin position="12"/>
        <end position="32"/>
    </location>
</feature>
<keyword evidence="1" id="KW-1133">Transmembrane helix</keyword>
<accession>A0A5M3PZN8</accession>
<evidence type="ECO:0000313" key="3">
    <source>
        <dbReference type="Proteomes" id="UP000387223"/>
    </source>
</evidence>
<protein>
    <recommendedName>
        <fullName evidence="4">Amino acid permease</fullName>
    </recommendedName>
</protein>
<keyword evidence="1" id="KW-0472">Membrane</keyword>
<sequence>MPCLRQDIKANAWVPATAILLDLLLLGGFVWVKLSTDPFVIGVAFVTMIVIAVAERVFLQRTAKAEESGHEESHTHHHK</sequence>
<dbReference type="AlphaFoldDB" id="A0A5M3PZN8"/>
<comment type="caution">
    <text evidence="2">The sequence shown here is derived from an EMBL/GenBank/DDBJ whole genome shotgun (WGS) entry which is preliminary data.</text>
</comment>
<reference evidence="2 3" key="1">
    <citation type="journal article" date="2019" name="J. Gen. Appl. Microbiol.">
        <title>Aerobic degradation of cis-dichloroethene by the marine bacterium Marinobacter salsuginis strain 5N-3.</title>
        <authorList>
            <person name="Inoue Y."/>
            <person name="Fukunaga Y."/>
            <person name="Katsumata H."/>
            <person name="Ohji S."/>
            <person name="Hosoyama A."/>
            <person name="Mori K."/>
            <person name="Ando K."/>
        </authorList>
    </citation>
    <scope>NUCLEOTIDE SEQUENCE [LARGE SCALE GENOMIC DNA]</scope>
    <source>
        <strain evidence="2 3">NBRC 109114</strain>
    </source>
</reference>
<keyword evidence="1" id="KW-0812">Transmembrane</keyword>
<name>A0A5M3PZN8_9GAMM</name>
<dbReference type="Proteomes" id="UP000387223">
    <property type="component" value="Unassembled WGS sequence"/>
</dbReference>
<organism evidence="2 3">
    <name type="scientific">Marinobacter salsuginis</name>
    <dbReference type="NCBI Taxonomy" id="418719"/>
    <lineage>
        <taxon>Bacteria</taxon>
        <taxon>Pseudomonadati</taxon>
        <taxon>Pseudomonadota</taxon>
        <taxon>Gammaproteobacteria</taxon>
        <taxon>Pseudomonadales</taxon>
        <taxon>Marinobacteraceae</taxon>
        <taxon>Marinobacter</taxon>
    </lineage>
</organism>
<feature type="transmembrane region" description="Helical" evidence="1">
    <location>
        <begin position="38"/>
        <end position="59"/>
    </location>
</feature>
<evidence type="ECO:0000313" key="2">
    <source>
        <dbReference type="EMBL" id="GBO88445.1"/>
    </source>
</evidence>
<gene>
    <name evidence="2" type="ORF">MSSD14B_21130</name>
</gene>
<evidence type="ECO:0000256" key="1">
    <source>
        <dbReference type="SAM" id="Phobius"/>
    </source>
</evidence>
<proteinExistence type="predicted"/>
<evidence type="ECO:0008006" key="4">
    <source>
        <dbReference type="Google" id="ProtNLM"/>
    </source>
</evidence>
<dbReference type="EMBL" id="BGZI01000012">
    <property type="protein sequence ID" value="GBO88445.1"/>
    <property type="molecule type" value="Genomic_DNA"/>
</dbReference>